<evidence type="ECO:0000313" key="2">
    <source>
        <dbReference type="Proteomes" id="UP000042394"/>
    </source>
</evidence>
<dbReference type="AntiFam" id="ANF00007">
    <property type="entry name" value="Shadow ORF (opposite clpB)"/>
</dbReference>
<name>A0A655BN64_SALET</name>
<gene>
    <name evidence="1" type="ORF">ERS008207_00232</name>
</gene>
<organism evidence="1 2">
    <name type="scientific">Salmonella enterica subsp. enterica serovar Bovismorbificans</name>
    <dbReference type="NCBI Taxonomy" id="58097"/>
    <lineage>
        <taxon>Bacteria</taxon>
        <taxon>Pseudomonadati</taxon>
        <taxon>Pseudomonadota</taxon>
        <taxon>Gammaproteobacteria</taxon>
        <taxon>Enterobacterales</taxon>
        <taxon>Enterobacteriaceae</taxon>
        <taxon>Salmonella</taxon>
    </lineage>
</organism>
<proteinExistence type="predicted"/>
<dbReference type="EMBL" id="CQPD01000002">
    <property type="protein sequence ID" value="CNT60012.1"/>
    <property type="molecule type" value="Genomic_DNA"/>
</dbReference>
<dbReference type="AlphaFoldDB" id="A0A655BN64"/>
<protein>
    <submittedName>
        <fullName evidence="1">Protein of uncharacterized function (DUF3170)</fullName>
    </submittedName>
</protein>
<evidence type="ECO:0000313" key="1">
    <source>
        <dbReference type="EMBL" id="CNT60012.1"/>
    </source>
</evidence>
<sequence>MDFIDKQDAVGILLKLFQQRLKPFFKIAAVFGARQQRTDIQRVNGAIGHHFRHIALHDTPGQPFGNRRFADAGFPYQQRVIFTATTQDLDRAFQFFFTTNQRIDAAHASKLVKIRREVFHTFLPASLFVASWLIAEIGRLARFVFSRPVRNKVHDIQTAHFMLAQQISRL</sequence>
<accession>A0A655BN64</accession>
<reference evidence="1 2" key="1">
    <citation type="submission" date="2015-03" db="EMBL/GenBank/DDBJ databases">
        <authorList>
            <consortium name="Pathogen Informatics"/>
        </authorList>
    </citation>
    <scope>NUCLEOTIDE SEQUENCE [LARGE SCALE GENOMIC DNA]</scope>
    <source>
        <strain evidence="1 2">D4891</strain>
    </source>
</reference>
<dbReference type="Proteomes" id="UP000042394">
    <property type="component" value="Unassembled WGS sequence"/>
</dbReference>